<keyword evidence="10" id="KW-1133">Transmembrane helix</keyword>
<dbReference type="PANTHER" id="PTHR10434:SF11">
    <property type="entry name" value="1-ACYL-SN-GLYCEROL-3-PHOSPHATE ACYLTRANSFERASE"/>
    <property type="match status" value="1"/>
</dbReference>
<reference evidence="13" key="1">
    <citation type="submission" date="2009-05" db="EMBL/GenBank/DDBJ databases">
        <title>Complete sequence of Tolumonas auensis DSM 9187.</title>
        <authorList>
            <consortium name="US DOE Joint Genome Institute"/>
            <person name="Lucas S."/>
            <person name="Copeland A."/>
            <person name="Lapidus A."/>
            <person name="Glavina del Rio T."/>
            <person name="Tice H."/>
            <person name="Bruce D."/>
            <person name="Goodwin L."/>
            <person name="Pitluck S."/>
            <person name="Chertkov O."/>
            <person name="Brettin T."/>
            <person name="Detter J.C."/>
            <person name="Han C."/>
            <person name="Larimer F."/>
            <person name="Land M."/>
            <person name="Hauser L."/>
            <person name="Kyrpides N."/>
            <person name="Mikhailova N."/>
            <person name="Spring S."/>
            <person name="Beller H."/>
        </authorList>
    </citation>
    <scope>NUCLEOTIDE SEQUENCE [LARGE SCALE GENOMIC DNA]</scope>
    <source>
        <strain evidence="13">DSM 9187 / TA4</strain>
    </source>
</reference>
<dbReference type="Proteomes" id="UP000009073">
    <property type="component" value="Chromosome"/>
</dbReference>
<accession>C4L9W4</accession>
<dbReference type="SUPFAM" id="SSF69593">
    <property type="entry name" value="Glycerol-3-phosphate (1)-acyltransferase"/>
    <property type="match status" value="1"/>
</dbReference>
<dbReference type="Pfam" id="PF01553">
    <property type="entry name" value="Acyltransferase"/>
    <property type="match status" value="1"/>
</dbReference>
<keyword evidence="7 9" id="KW-0808">Transferase</keyword>
<dbReference type="HOGENOM" id="CLU_027938_10_3_6"/>
<evidence type="ECO:0000256" key="8">
    <source>
        <dbReference type="ARBA" id="ARBA00023315"/>
    </source>
</evidence>
<dbReference type="GO" id="GO:0016024">
    <property type="term" value="P:CDP-diacylglycerol biosynthetic process"/>
    <property type="evidence" value="ECO:0007669"/>
    <property type="project" value="UniProtKB-UniPathway"/>
</dbReference>
<dbReference type="GO" id="GO:0006654">
    <property type="term" value="P:phosphatidic acid biosynthetic process"/>
    <property type="evidence" value="ECO:0007669"/>
    <property type="project" value="TreeGrafter"/>
</dbReference>
<evidence type="ECO:0000313" key="13">
    <source>
        <dbReference type="Proteomes" id="UP000009073"/>
    </source>
</evidence>
<dbReference type="EC" id="2.3.1.51" evidence="5 9"/>
<comment type="similarity">
    <text evidence="4 9">Belongs to the 1-acyl-sn-glycerol-3-phosphate acyltransferase family.</text>
</comment>
<keyword evidence="13" id="KW-1185">Reference proteome</keyword>
<dbReference type="KEGG" id="tau:Tola_0464"/>
<evidence type="ECO:0000256" key="5">
    <source>
        <dbReference type="ARBA" id="ARBA00013211"/>
    </source>
</evidence>
<evidence type="ECO:0000259" key="11">
    <source>
        <dbReference type="SMART" id="SM00563"/>
    </source>
</evidence>
<dbReference type="CDD" id="cd07989">
    <property type="entry name" value="LPLAT_AGPAT-like"/>
    <property type="match status" value="1"/>
</dbReference>
<evidence type="ECO:0000256" key="6">
    <source>
        <dbReference type="ARBA" id="ARBA00016139"/>
    </source>
</evidence>
<gene>
    <name evidence="12" type="ordered locus">Tola_0464</name>
</gene>
<evidence type="ECO:0000313" key="12">
    <source>
        <dbReference type="EMBL" id="ACQ92093.1"/>
    </source>
</evidence>
<evidence type="ECO:0000256" key="3">
    <source>
        <dbReference type="ARBA" id="ARBA00005189"/>
    </source>
</evidence>
<dbReference type="STRING" id="595494.Tola_0464"/>
<organism evidence="12 13">
    <name type="scientific">Tolumonas auensis (strain DSM 9187 / NBRC 110442 / TA 4)</name>
    <dbReference type="NCBI Taxonomy" id="595494"/>
    <lineage>
        <taxon>Bacteria</taxon>
        <taxon>Pseudomonadati</taxon>
        <taxon>Pseudomonadota</taxon>
        <taxon>Gammaproteobacteria</taxon>
        <taxon>Aeromonadales</taxon>
        <taxon>Aeromonadaceae</taxon>
        <taxon>Tolumonas</taxon>
    </lineage>
</organism>
<evidence type="ECO:0000256" key="7">
    <source>
        <dbReference type="ARBA" id="ARBA00022679"/>
    </source>
</evidence>
<keyword evidence="9" id="KW-0444">Lipid biosynthesis</keyword>
<reference evidence="12 13" key="2">
    <citation type="journal article" date="2011" name="Stand. Genomic Sci.">
        <title>Complete genome sequence of Tolumonas auensis type strain (TA 4).</title>
        <authorList>
            <person name="Chertkov O."/>
            <person name="Copeland A."/>
            <person name="Lucas S."/>
            <person name="Lapidus A."/>
            <person name="Berry K.W."/>
            <person name="Detter J.C."/>
            <person name="Del Rio T.G."/>
            <person name="Hammon N."/>
            <person name="Dalin E."/>
            <person name="Tice H."/>
            <person name="Pitluck S."/>
            <person name="Richardson P."/>
            <person name="Bruce D."/>
            <person name="Goodwin L."/>
            <person name="Han C."/>
            <person name="Tapia R."/>
            <person name="Saunders E."/>
            <person name="Schmutz J."/>
            <person name="Brettin T."/>
            <person name="Larimer F."/>
            <person name="Land M."/>
            <person name="Hauser L."/>
            <person name="Spring S."/>
            <person name="Rohde M."/>
            <person name="Kyrpides N.C."/>
            <person name="Ivanova N."/>
            <person name="Goker M."/>
            <person name="Beller H.R."/>
            <person name="Klenk H.P."/>
            <person name="Woyke T."/>
        </authorList>
    </citation>
    <scope>NUCLEOTIDE SEQUENCE [LARGE SCALE GENOMIC DNA]</scope>
    <source>
        <strain evidence="13">DSM 9187 / TA4</strain>
    </source>
</reference>
<dbReference type="OrthoDB" id="5290997at2"/>
<dbReference type="InterPro" id="IPR002123">
    <property type="entry name" value="Plipid/glycerol_acylTrfase"/>
</dbReference>
<dbReference type="eggNOG" id="COG0204">
    <property type="taxonomic scope" value="Bacteria"/>
</dbReference>
<dbReference type="InterPro" id="IPR004552">
    <property type="entry name" value="AGP_acyltrans"/>
</dbReference>
<dbReference type="RefSeq" id="WP_012728692.1">
    <property type="nucleotide sequence ID" value="NC_012691.1"/>
</dbReference>
<dbReference type="GO" id="GO:0005886">
    <property type="term" value="C:plasma membrane"/>
    <property type="evidence" value="ECO:0007669"/>
    <property type="project" value="TreeGrafter"/>
</dbReference>
<evidence type="ECO:0000256" key="1">
    <source>
        <dbReference type="ARBA" id="ARBA00001141"/>
    </source>
</evidence>
<protein>
    <recommendedName>
        <fullName evidence="6 9">1-acyl-sn-glycerol-3-phosphate acyltransferase</fullName>
        <ecNumber evidence="5 9">2.3.1.51</ecNumber>
    </recommendedName>
</protein>
<evidence type="ECO:0000256" key="4">
    <source>
        <dbReference type="ARBA" id="ARBA00008655"/>
    </source>
</evidence>
<dbReference type="SMART" id="SM00563">
    <property type="entry name" value="PlsC"/>
    <property type="match status" value="1"/>
</dbReference>
<keyword evidence="9" id="KW-0594">Phospholipid biosynthesis</keyword>
<feature type="transmembrane region" description="Helical" evidence="10">
    <location>
        <begin position="6"/>
        <end position="27"/>
    </location>
</feature>
<keyword evidence="9" id="KW-1208">Phospholipid metabolism</keyword>
<dbReference type="NCBIfam" id="TIGR00530">
    <property type="entry name" value="AGP_acyltrn"/>
    <property type="match status" value="1"/>
</dbReference>
<dbReference type="EMBL" id="CP001616">
    <property type="protein sequence ID" value="ACQ92093.1"/>
    <property type="molecule type" value="Genomic_DNA"/>
</dbReference>
<keyword evidence="10" id="KW-0812">Transmembrane</keyword>
<dbReference type="AlphaFoldDB" id="C4L9W4"/>
<keyword evidence="9" id="KW-0443">Lipid metabolism</keyword>
<feature type="domain" description="Phospholipid/glycerol acyltransferase" evidence="11">
    <location>
        <begin position="67"/>
        <end position="182"/>
    </location>
</feature>
<keyword evidence="10" id="KW-0472">Membrane</keyword>
<comment type="pathway">
    <text evidence="3">Lipid metabolism.</text>
</comment>
<sequence length="240" mass="27222">MLKVLRILVLAVLVLIWFVIGLVICLVRPRHRNNVYLLARMLNWGCWVFGVKVRRVIPDECRHIESAVYVGNHQTNYDIMVMTGCVMPGVVAVGKKSLAWVPLFGQLFYLSGNILIDRARRSRAVDTIRQVVAKIKQRRISVWMYPEGTRSQGRGMIPFKTGAFHTAIQAGVPLVPIICSSYVGQIDLNRWDNGEILIEMLPPVDSQQWNRATVKECSDTIRALMEAKLADLDARVKKPQ</sequence>
<comment type="domain">
    <text evidence="9">The HXXXXD motif is essential for acyltransferase activity and may constitute the binding site for the phosphate moiety of the glycerol-3-phosphate.</text>
</comment>
<comment type="catalytic activity">
    <reaction evidence="1 9">
        <text>a 1-acyl-sn-glycero-3-phosphate + an acyl-CoA = a 1,2-diacyl-sn-glycero-3-phosphate + CoA</text>
        <dbReference type="Rhea" id="RHEA:19709"/>
        <dbReference type="ChEBI" id="CHEBI:57287"/>
        <dbReference type="ChEBI" id="CHEBI:57970"/>
        <dbReference type="ChEBI" id="CHEBI:58342"/>
        <dbReference type="ChEBI" id="CHEBI:58608"/>
        <dbReference type="EC" id="2.3.1.51"/>
    </reaction>
</comment>
<dbReference type="GO" id="GO:0003841">
    <property type="term" value="F:1-acylglycerol-3-phosphate O-acyltransferase activity"/>
    <property type="evidence" value="ECO:0007669"/>
    <property type="project" value="UniProtKB-UniRule"/>
</dbReference>
<evidence type="ECO:0000256" key="10">
    <source>
        <dbReference type="SAM" id="Phobius"/>
    </source>
</evidence>
<dbReference type="PANTHER" id="PTHR10434">
    <property type="entry name" value="1-ACYL-SN-GLYCEROL-3-PHOSPHATE ACYLTRANSFERASE"/>
    <property type="match status" value="1"/>
</dbReference>
<dbReference type="UniPathway" id="UPA00557">
    <property type="reaction ID" value="UER00613"/>
</dbReference>
<comment type="pathway">
    <text evidence="2">Phospholipid metabolism; CDP-diacylglycerol biosynthesis; CDP-diacylglycerol from sn-glycerol 3-phosphate: step 2/3.</text>
</comment>
<name>C4L9W4_TOLAT</name>
<evidence type="ECO:0000256" key="2">
    <source>
        <dbReference type="ARBA" id="ARBA00004728"/>
    </source>
</evidence>
<keyword evidence="8 9" id="KW-0012">Acyltransferase</keyword>
<evidence type="ECO:0000256" key="9">
    <source>
        <dbReference type="RuleBase" id="RU361267"/>
    </source>
</evidence>
<proteinExistence type="inferred from homology"/>